<proteinExistence type="predicted"/>
<organism evidence="1 2">
    <name type="scientific">Folsomia candida</name>
    <name type="common">Springtail</name>
    <dbReference type="NCBI Taxonomy" id="158441"/>
    <lineage>
        <taxon>Eukaryota</taxon>
        <taxon>Metazoa</taxon>
        <taxon>Ecdysozoa</taxon>
        <taxon>Arthropoda</taxon>
        <taxon>Hexapoda</taxon>
        <taxon>Collembola</taxon>
        <taxon>Entomobryomorpha</taxon>
        <taxon>Isotomoidea</taxon>
        <taxon>Isotomidae</taxon>
        <taxon>Proisotominae</taxon>
        <taxon>Folsomia</taxon>
    </lineage>
</organism>
<dbReference type="Proteomes" id="UP000198287">
    <property type="component" value="Unassembled WGS sequence"/>
</dbReference>
<dbReference type="SUPFAM" id="SSF50370">
    <property type="entry name" value="Ricin B-like lectins"/>
    <property type="match status" value="1"/>
</dbReference>
<evidence type="ECO:0000313" key="1">
    <source>
        <dbReference type="EMBL" id="OXA42772.1"/>
    </source>
</evidence>
<dbReference type="Gene3D" id="2.80.10.50">
    <property type="match status" value="1"/>
</dbReference>
<dbReference type="InterPro" id="IPR035992">
    <property type="entry name" value="Ricin_B-like_lectins"/>
</dbReference>
<reference evidence="1 2" key="1">
    <citation type="submission" date="2015-12" db="EMBL/GenBank/DDBJ databases">
        <title>The genome of Folsomia candida.</title>
        <authorList>
            <person name="Faddeeva A."/>
            <person name="Derks M.F."/>
            <person name="Anvar Y."/>
            <person name="Smit S."/>
            <person name="Van Straalen N."/>
            <person name="Roelofs D."/>
        </authorList>
    </citation>
    <scope>NUCLEOTIDE SEQUENCE [LARGE SCALE GENOMIC DNA]</scope>
    <source>
        <strain evidence="1 2">VU population</strain>
        <tissue evidence="1">Whole body</tissue>
    </source>
</reference>
<gene>
    <name evidence="1" type="ORF">Fcan01_22412</name>
</gene>
<protein>
    <submittedName>
        <fullName evidence="1">Uncharacterized protein</fullName>
    </submittedName>
</protein>
<name>A0A226DB70_FOLCA</name>
<comment type="caution">
    <text evidence="1">The sequence shown here is derived from an EMBL/GenBank/DDBJ whole genome shotgun (WGS) entry which is preliminary data.</text>
</comment>
<dbReference type="EMBL" id="LNIX01000025">
    <property type="protein sequence ID" value="OXA42772.1"/>
    <property type="molecule type" value="Genomic_DNA"/>
</dbReference>
<dbReference type="PROSITE" id="PS50231">
    <property type="entry name" value="RICIN_B_LECTIN"/>
    <property type="match status" value="1"/>
</dbReference>
<evidence type="ECO:0000313" key="2">
    <source>
        <dbReference type="Proteomes" id="UP000198287"/>
    </source>
</evidence>
<sequence>MYVPILARADLIDFQSFQHTDIKSTFARIRDNPTDNPKIPYDFISSQYRRIIINYTKTYKLPANSGTASTTSKKQNPDVPVNNMKIALVLLSAAFVSANDIPLGIPVTITNHFTGFSLSSRIESLILLADVNDKSTLYAWVVNKDGTISTYDNAATGGHPRCISGRTKGHFALVEGCKASDFGHRWRVKSVESTFMFINDGSNSSLTNEIGFSVLSEEVSGAETQQWKVQPYVV</sequence>
<dbReference type="AlphaFoldDB" id="A0A226DB70"/>
<keyword evidence="2" id="KW-1185">Reference proteome</keyword>
<accession>A0A226DB70</accession>